<name>A0ABR7CP31_9BACT</name>
<dbReference type="InterPro" id="IPR036249">
    <property type="entry name" value="Thioredoxin-like_sf"/>
</dbReference>
<evidence type="ECO:0000313" key="1">
    <source>
        <dbReference type="EMBL" id="MBC5617413.1"/>
    </source>
</evidence>
<protein>
    <recommendedName>
        <fullName evidence="3">Thioredoxin domain-containing protein</fullName>
    </recommendedName>
</protein>
<dbReference type="Proteomes" id="UP000636891">
    <property type="component" value="Unassembled WGS sequence"/>
</dbReference>
<sequence length="185" mass="21207">MMVKRILVILLSCFAVVSCKTARIKKELKEFTGQQIVLPDSLRSTVNGRDTTLTDFMGAETKLVVFYDSVVCSSCRINRMYEWQEVIATSIGLKHKFNAIFIFSPKRGTESQLITSLKAAQLDYPVFLDSGGLFLKRNPRIPSGEMYHTFLLDRQNRVVLVGNPIGNERLWELYKKEIREQAKHD</sequence>
<reference evidence="1 2" key="1">
    <citation type="submission" date="2020-08" db="EMBL/GenBank/DDBJ databases">
        <title>Genome public.</title>
        <authorList>
            <person name="Liu C."/>
            <person name="Sun Q."/>
        </authorList>
    </citation>
    <scope>NUCLEOTIDE SEQUENCE [LARGE SCALE GENOMIC DNA]</scope>
    <source>
        <strain evidence="1 2">New-7</strain>
    </source>
</reference>
<dbReference type="SUPFAM" id="SSF52833">
    <property type="entry name" value="Thioredoxin-like"/>
    <property type="match status" value="1"/>
</dbReference>
<evidence type="ECO:0008006" key="3">
    <source>
        <dbReference type="Google" id="ProtNLM"/>
    </source>
</evidence>
<evidence type="ECO:0000313" key="2">
    <source>
        <dbReference type="Proteomes" id="UP000636891"/>
    </source>
</evidence>
<dbReference type="RefSeq" id="WP_101570516.1">
    <property type="nucleotide sequence ID" value="NZ_JACOOK010000006.1"/>
</dbReference>
<proteinExistence type="predicted"/>
<accession>A0ABR7CP31</accession>
<dbReference type="EMBL" id="JACOOK010000006">
    <property type="protein sequence ID" value="MBC5617413.1"/>
    <property type="molecule type" value="Genomic_DNA"/>
</dbReference>
<dbReference type="Gene3D" id="3.40.30.10">
    <property type="entry name" value="Glutaredoxin"/>
    <property type="match status" value="1"/>
</dbReference>
<keyword evidence="2" id="KW-1185">Reference proteome</keyword>
<dbReference type="PROSITE" id="PS51257">
    <property type="entry name" value="PROKAR_LIPOPROTEIN"/>
    <property type="match status" value="1"/>
</dbReference>
<gene>
    <name evidence="1" type="ORF">H8S08_10355</name>
</gene>
<comment type="caution">
    <text evidence="1">The sequence shown here is derived from an EMBL/GenBank/DDBJ whole genome shotgun (WGS) entry which is preliminary data.</text>
</comment>
<organism evidence="1 2">
    <name type="scientific">Alistipes hominis</name>
    <dbReference type="NCBI Taxonomy" id="2763015"/>
    <lineage>
        <taxon>Bacteria</taxon>
        <taxon>Pseudomonadati</taxon>
        <taxon>Bacteroidota</taxon>
        <taxon>Bacteroidia</taxon>
        <taxon>Bacteroidales</taxon>
        <taxon>Rikenellaceae</taxon>
        <taxon>Alistipes</taxon>
    </lineage>
</organism>